<evidence type="ECO:0000313" key="1">
    <source>
        <dbReference type="EMBL" id="KAK1450261.1"/>
    </source>
</evidence>
<dbReference type="EMBL" id="MLGG01000057">
    <property type="protein sequence ID" value="KAK1450261.1"/>
    <property type="molecule type" value="Genomic_DNA"/>
</dbReference>
<comment type="caution">
    <text evidence="1">The sequence shown here is derived from an EMBL/GenBank/DDBJ whole genome shotgun (WGS) entry which is preliminary data.</text>
</comment>
<accession>A0AAI9U6A7</accession>
<dbReference type="Proteomes" id="UP001239795">
    <property type="component" value="Unassembled WGS sequence"/>
</dbReference>
<gene>
    <name evidence="1" type="ORF">CMEL01_07597</name>
</gene>
<sequence>HASFENANAFPILQSGSVHSSGLLFVPGLADCRCADWLPAARPGQVLPGRALIGPGFFFSPSSSDHQLNTLKLTPVPTSWIRSRVKGAKPCPISGYLGQTRHRLQGPPRPLLLARLLLNRTEPVGLGRLNFTYR</sequence>
<proteinExistence type="predicted"/>
<organism evidence="1 2">
    <name type="scientific">Colletotrichum melonis</name>
    <dbReference type="NCBI Taxonomy" id="1209925"/>
    <lineage>
        <taxon>Eukaryota</taxon>
        <taxon>Fungi</taxon>
        <taxon>Dikarya</taxon>
        <taxon>Ascomycota</taxon>
        <taxon>Pezizomycotina</taxon>
        <taxon>Sordariomycetes</taxon>
        <taxon>Hypocreomycetidae</taxon>
        <taxon>Glomerellales</taxon>
        <taxon>Glomerellaceae</taxon>
        <taxon>Colletotrichum</taxon>
        <taxon>Colletotrichum acutatum species complex</taxon>
    </lineage>
</organism>
<reference evidence="1 2" key="1">
    <citation type="submission" date="2016-10" db="EMBL/GenBank/DDBJ databases">
        <title>The genome sequence of Colletotrichum fioriniae PJ7.</title>
        <authorList>
            <person name="Baroncelli R."/>
        </authorList>
    </citation>
    <scope>NUCLEOTIDE SEQUENCE [LARGE SCALE GENOMIC DNA]</scope>
    <source>
        <strain evidence="1">Col 31</strain>
    </source>
</reference>
<dbReference type="AlphaFoldDB" id="A0AAI9U6A7"/>
<protein>
    <submittedName>
        <fullName evidence="1">Uncharacterized protein</fullName>
    </submittedName>
</protein>
<feature type="non-terminal residue" evidence="1">
    <location>
        <position position="1"/>
    </location>
</feature>
<evidence type="ECO:0000313" key="2">
    <source>
        <dbReference type="Proteomes" id="UP001239795"/>
    </source>
</evidence>
<keyword evidence="2" id="KW-1185">Reference proteome</keyword>
<name>A0AAI9U6A7_9PEZI</name>